<comment type="caution">
    <text evidence="2">The sequence shown here is derived from an EMBL/GenBank/DDBJ whole genome shotgun (WGS) entry which is preliminary data.</text>
</comment>
<reference evidence="2 3" key="1">
    <citation type="submission" date="2020-04" db="EMBL/GenBank/DDBJ databases">
        <title>Molecular characterization of pseudomonads from Agaricus bisporus reveal novel blotch 2 pathogens in Western Europe.</title>
        <authorList>
            <person name="Taparia T."/>
            <person name="Krijger M."/>
            <person name="Haynes E."/>
            <person name="Elpinstone J.G."/>
            <person name="Noble R."/>
            <person name="Van Der Wolf J."/>
        </authorList>
    </citation>
    <scope>NUCLEOTIDE SEQUENCE [LARGE SCALE GENOMIC DNA]</scope>
    <source>
        <strain evidence="2 3">IPO3737</strain>
    </source>
</reference>
<protein>
    <submittedName>
        <fullName evidence="2">DUF3742 family protein</fullName>
    </submittedName>
</protein>
<dbReference type="RefSeq" id="WP_177063813.1">
    <property type="nucleotide sequence ID" value="NZ_JACAPS010000091.1"/>
</dbReference>
<keyword evidence="1" id="KW-1133">Transmembrane helix</keyword>
<feature type="transmembrane region" description="Helical" evidence="1">
    <location>
        <begin position="55"/>
        <end position="78"/>
    </location>
</feature>
<gene>
    <name evidence="2" type="ORF">HX876_34410</name>
</gene>
<dbReference type="Proteomes" id="UP000520592">
    <property type="component" value="Unassembled WGS sequence"/>
</dbReference>
<dbReference type="EMBL" id="JACAQD010000077">
    <property type="protein sequence ID" value="NWC37447.1"/>
    <property type="molecule type" value="Genomic_DNA"/>
</dbReference>
<evidence type="ECO:0000256" key="1">
    <source>
        <dbReference type="SAM" id="Phobius"/>
    </source>
</evidence>
<proteinExistence type="predicted"/>
<dbReference type="Pfam" id="PF12553">
    <property type="entry name" value="DUF3742"/>
    <property type="match status" value="1"/>
</dbReference>
<dbReference type="InterPro" id="IPR022213">
    <property type="entry name" value="DUF3742"/>
</dbReference>
<name>A0A7Y8CNL4_9PSED</name>
<evidence type="ECO:0000313" key="2">
    <source>
        <dbReference type="EMBL" id="NWC37447.1"/>
    </source>
</evidence>
<accession>A0A7Y8CNL4</accession>
<organism evidence="2 3">
    <name type="scientific">Pseudomonas gingeri</name>
    <dbReference type="NCBI Taxonomy" id="117681"/>
    <lineage>
        <taxon>Bacteria</taxon>
        <taxon>Pseudomonadati</taxon>
        <taxon>Pseudomonadota</taxon>
        <taxon>Gammaproteobacteria</taxon>
        <taxon>Pseudomonadales</taxon>
        <taxon>Pseudomonadaceae</taxon>
        <taxon>Pseudomonas</taxon>
    </lineage>
</organism>
<dbReference type="AlphaFoldDB" id="A0A7Y8CNL4"/>
<keyword evidence="1" id="KW-0812">Transmembrane</keyword>
<sequence>MAAETKKKGFTYRIGFVFGWFSARYRRLEAPVIRWAMKKGMPATLASLLSGLIRLSLIGVFLFAVFWVVAAVIGVIVCKEILLSSSEIVKEEEDAVWMDGEQLFPDPYSPENINDPAFHKFD</sequence>
<keyword evidence="1" id="KW-0472">Membrane</keyword>
<evidence type="ECO:0000313" key="3">
    <source>
        <dbReference type="Proteomes" id="UP000520592"/>
    </source>
</evidence>